<sequence length="150" mass="17172">MERPDKEELPTYSALQKRKWSVQRRQNSKRPQNTPWRIHLVSVKRRSASFVLRGDEWVLHVTRQREHTGRMSDDIGAAYEWTRKRWASSVTNDAVGSANTSPKLLLPGWLLKADRGGLLTSAAQMTAGTFELGITQQHVQAEEMGFWEAL</sequence>
<proteinExistence type="predicted"/>
<dbReference type="Proteomes" id="UP001153269">
    <property type="component" value="Unassembled WGS sequence"/>
</dbReference>
<evidence type="ECO:0000313" key="2">
    <source>
        <dbReference type="EMBL" id="CAB1419188.1"/>
    </source>
</evidence>
<protein>
    <submittedName>
        <fullName evidence="2">Uncharacterized protein</fullName>
    </submittedName>
</protein>
<gene>
    <name evidence="2" type="ORF">PLEPLA_LOCUS7016</name>
</gene>
<organism evidence="2 3">
    <name type="scientific">Pleuronectes platessa</name>
    <name type="common">European plaice</name>
    <dbReference type="NCBI Taxonomy" id="8262"/>
    <lineage>
        <taxon>Eukaryota</taxon>
        <taxon>Metazoa</taxon>
        <taxon>Chordata</taxon>
        <taxon>Craniata</taxon>
        <taxon>Vertebrata</taxon>
        <taxon>Euteleostomi</taxon>
        <taxon>Actinopterygii</taxon>
        <taxon>Neopterygii</taxon>
        <taxon>Teleostei</taxon>
        <taxon>Neoteleostei</taxon>
        <taxon>Acanthomorphata</taxon>
        <taxon>Carangaria</taxon>
        <taxon>Pleuronectiformes</taxon>
        <taxon>Pleuronectoidei</taxon>
        <taxon>Pleuronectidae</taxon>
        <taxon>Pleuronectes</taxon>
    </lineage>
</organism>
<dbReference type="AlphaFoldDB" id="A0A9N7TWY8"/>
<evidence type="ECO:0000256" key="1">
    <source>
        <dbReference type="SAM" id="MobiDB-lite"/>
    </source>
</evidence>
<reference evidence="2" key="1">
    <citation type="submission" date="2020-03" db="EMBL/GenBank/DDBJ databases">
        <authorList>
            <person name="Weist P."/>
        </authorList>
    </citation>
    <scope>NUCLEOTIDE SEQUENCE</scope>
</reference>
<dbReference type="EMBL" id="CADEAL010000370">
    <property type="protein sequence ID" value="CAB1419188.1"/>
    <property type="molecule type" value="Genomic_DNA"/>
</dbReference>
<evidence type="ECO:0000313" key="3">
    <source>
        <dbReference type="Proteomes" id="UP001153269"/>
    </source>
</evidence>
<comment type="caution">
    <text evidence="2">The sequence shown here is derived from an EMBL/GenBank/DDBJ whole genome shotgun (WGS) entry which is preliminary data.</text>
</comment>
<feature type="region of interest" description="Disordered" evidence="1">
    <location>
        <begin position="1"/>
        <end position="33"/>
    </location>
</feature>
<accession>A0A9N7TWY8</accession>
<keyword evidence="3" id="KW-1185">Reference proteome</keyword>
<feature type="compositionally biased region" description="Basic residues" evidence="1">
    <location>
        <begin position="16"/>
        <end position="28"/>
    </location>
</feature>
<name>A0A9N7TWY8_PLEPL</name>